<dbReference type="STRING" id="76728.AQ490_02600"/>
<dbReference type="PROSITE" id="PS50943">
    <property type="entry name" value="HTH_CROC1"/>
    <property type="match status" value="1"/>
</dbReference>
<dbReference type="InterPro" id="IPR001387">
    <property type="entry name" value="Cro/C1-type_HTH"/>
</dbReference>
<proteinExistence type="predicted"/>
<dbReference type="RefSeq" id="WP_026220603.1">
    <property type="nucleotide sequence ID" value="NZ_LLZU01000002.1"/>
</dbReference>
<feature type="domain" description="HTH cro/C1-type" evidence="1">
    <location>
        <begin position="18"/>
        <end position="72"/>
    </location>
</feature>
<gene>
    <name evidence="2" type="ORF">AQ490_02600</name>
</gene>
<dbReference type="Proteomes" id="UP000050867">
    <property type="component" value="Unassembled WGS sequence"/>
</dbReference>
<dbReference type="InterPro" id="IPR043917">
    <property type="entry name" value="DUF5753"/>
</dbReference>
<evidence type="ECO:0000313" key="3">
    <source>
        <dbReference type="Proteomes" id="UP000050867"/>
    </source>
</evidence>
<dbReference type="SUPFAM" id="SSF47413">
    <property type="entry name" value="lambda repressor-like DNA-binding domains"/>
    <property type="match status" value="1"/>
</dbReference>
<keyword evidence="3" id="KW-1185">Reference proteome</keyword>
<dbReference type="AlphaFoldDB" id="A0A0T6LYU6"/>
<dbReference type="Pfam" id="PF19054">
    <property type="entry name" value="DUF5753"/>
    <property type="match status" value="1"/>
</dbReference>
<dbReference type="Pfam" id="PF13560">
    <property type="entry name" value="HTH_31"/>
    <property type="match status" value="1"/>
</dbReference>
<sequence>MAPRTAPTARQLRLGLELRKLRERAGLTAREAGEMLGANQATISNIETGRFGLSAQRVRALARNYSCADQALVEALVAMTGERRRGWWEEYREVLPTGLLDLAELEHHAIRLRTADTAHIPGLLQVPDHAREVFSQVVPALAPPEVEHRVSHRAKRQAILFRDPPTPYHATVHEAALRMKFGGAGVTRKQLQHIVDMSEREHVTVVVLPFDAGAYPGSGQSVCYAQGPVPQLDTVQLDQSHGSVLLDAEAQLNKYRVLLDRMAAVALGPEKSRDLIFSIIRNL</sequence>
<accession>A0A0T6LYU6</accession>
<dbReference type="SMART" id="SM00530">
    <property type="entry name" value="HTH_XRE"/>
    <property type="match status" value="1"/>
</dbReference>
<dbReference type="Gene3D" id="1.10.260.40">
    <property type="entry name" value="lambda repressor-like DNA-binding domains"/>
    <property type="match status" value="1"/>
</dbReference>
<evidence type="ECO:0000313" key="2">
    <source>
        <dbReference type="EMBL" id="KRV51192.1"/>
    </source>
</evidence>
<dbReference type="EMBL" id="LLZU01000002">
    <property type="protein sequence ID" value="KRV51192.1"/>
    <property type="molecule type" value="Genomic_DNA"/>
</dbReference>
<protein>
    <submittedName>
        <fullName evidence="2">DNA-binding protein</fullName>
    </submittedName>
</protein>
<dbReference type="InterPro" id="IPR010982">
    <property type="entry name" value="Lambda_DNA-bd_dom_sf"/>
</dbReference>
<evidence type="ECO:0000259" key="1">
    <source>
        <dbReference type="PROSITE" id="PS50943"/>
    </source>
</evidence>
<dbReference type="GO" id="GO:0003677">
    <property type="term" value="F:DNA binding"/>
    <property type="evidence" value="ECO:0007669"/>
    <property type="project" value="UniProtKB-KW"/>
</dbReference>
<name>A0A0T6LYU6_WENVI</name>
<reference evidence="2 3" key="1">
    <citation type="submission" date="2015-10" db="EMBL/GenBank/DDBJ databases">
        <title>Draft genome sequence of pyrrolomycin-producing Streptomyces vitaminophilus.</title>
        <authorList>
            <person name="Graham D.E."/>
            <person name="Mahan K.M."/>
            <person name="Klingeman D.M."/>
            <person name="Hettich R.L."/>
            <person name="Parry R.J."/>
        </authorList>
    </citation>
    <scope>NUCLEOTIDE SEQUENCE [LARGE SCALE GENOMIC DNA]</scope>
    <source>
        <strain evidence="2 3">ATCC 31673</strain>
    </source>
</reference>
<dbReference type="CDD" id="cd00093">
    <property type="entry name" value="HTH_XRE"/>
    <property type="match status" value="1"/>
</dbReference>
<dbReference type="OrthoDB" id="3462393at2"/>
<keyword evidence="2" id="KW-0238">DNA-binding</keyword>
<comment type="caution">
    <text evidence="2">The sequence shown here is derived from an EMBL/GenBank/DDBJ whole genome shotgun (WGS) entry which is preliminary data.</text>
</comment>
<dbReference type="eggNOG" id="COG1396">
    <property type="taxonomic scope" value="Bacteria"/>
</dbReference>
<organism evidence="2 3">
    <name type="scientific">Wenjunlia vitaminophila</name>
    <name type="common">Streptomyces vitaminophilus</name>
    <dbReference type="NCBI Taxonomy" id="76728"/>
    <lineage>
        <taxon>Bacteria</taxon>
        <taxon>Bacillati</taxon>
        <taxon>Actinomycetota</taxon>
        <taxon>Actinomycetes</taxon>
        <taxon>Kitasatosporales</taxon>
        <taxon>Streptomycetaceae</taxon>
        <taxon>Wenjunlia</taxon>
    </lineage>
</organism>